<organism evidence="1 2">
    <name type="scientific">Paenibacillus roseus</name>
    <dbReference type="NCBI Taxonomy" id="2798579"/>
    <lineage>
        <taxon>Bacteria</taxon>
        <taxon>Bacillati</taxon>
        <taxon>Bacillota</taxon>
        <taxon>Bacilli</taxon>
        <taxon>Bacillales</taxon>
        <taxon>Paenibacillaceae</taxon>
        <taxon>Paenibacillus</taxon>
    </lineage>
</organism>
<name>A0A934J5T8_9BACL</name>
<dbReference type="AlphaFoldDB" id="A0A934J5T8"/>
<reference evidence="1" key="1">
    <citation type="submission" date="2020-12" db="EMBL/GenBank/DDBJ databases">
        <authorList>
            <person name="Huq M.A."/>
        </authorList>
    </citation>
    <scope>NUCLEOTIDE SEQUENCE</scope>
    <source>
        <strain evidence="1">MAHUQ-46</strain>
    </source>
</reference>
<dbReference type="RefSeq" id="WP_199018400.1">
    <property type="nucleotide sequence ID" value="NZ_JAELUP010000014.1"/>
</dbReference>
<dbReference type="Proteomes" id="UP000640274">
    <property type="component" value="Unassembled WGS sequence"/>
</dbReference>
<keyword evidence="2" id="KW-1185">Reference proteome</keyword>
<proteinExistence type="predicted"/>
<dbReference type="EMBL" id="JAELUP010000014">
    <property type="protein sequence ID" value="MBJ6360853.1"/>
    <property type="molecule type" value="Genomic_DNA"/>
</dbReference>
<accession>A0A934J5T8</accession>
<comment type="caution">
    <text evidence="1">The sequence shown here is derived from an EMBL/GenBank/DDBJ whole genome shotgun (WGS) entry which is preliminary data.</text>
</comment>
<evidence type="ECO:0000313" key="2">
    <source>
        <dbReference type="Proteomes" id="UP000640274"/>
    </source>
</evidence>
<sequence length="77" mass="8785">MGMTIRDEMMRQAVAQAVISEPELRMMFFPKGVHSPALSVFTVVLTDEEKLQRMQAMIPTANPWERRVYVEGVFPSA</sequence>
<gene>
    <name evidence="1" type="ORF">JFN88_05920</name>
</gene>
<evidence type="ECO:0000313" key="1">
    <source>
        <dbReference type="EMBL" id="MBJ6360853.1"/>
    </source>
</evidence>
<protein>
    <submittedName>
        <fullName evidence="1">Uncharacterized protein</fullName>
    </submittedName>
</protein>